<evidence type="ECO:0000313" key="3">
    <source>
        <dbReference type="Proteomes" id="UP000316921"/>
    </source>
</evidence>
<keyword evidence="1" id="KW-0732">Signal</keyword>
<gene>
    <name evidence="2" type="ORF">Pla133_20270</name>
</gene>
<dbReference type="RefSeq" id="WP_145064748.1">
    <property type="nucleotide sequence ID" value="NZ_CP036287.1"/>
</dbReference>
<name>A0A518BIY8_9BACT</name>
<keyword evidence="3" id="KW-1185">Reference proteome</keyword>
<feature type="chain" id="PRO_5022195817" description="Lipoprotein" evidence="1">
    <location>
        <begin position="39"/>
        <end position="452"/>
    </location>
</feature>
<organism evidence="2 3">
    <name type="scientific">Engelhardtia mirabilis</name>
    <dbReference type="NCBI Taxonomy" id="2528011"/>
    <lineage>
        <taxon>Bacteria</taxon>
        <taxon>Pseudomonadati</taxon>
        <taxon>Planctomycetota</taxon>
        <taxon>Planctomycetia</taxon>
        <taxon>Planctomycetia incertae sedis</taxon>
        <taxon>Engelhardtia</taxon>
    </lineage>
</organism>
<dbReference type="KEGG" id="pbap:Pla133_20270"/>
<dbReference type="EMBL" id="CP036287">
    <property type="protein sequence ID" value="QDU66951.1"/>
    <property type="molecule type" value="Genomic_DNA"/>
</dbReference>
<reference evidence="2 3" key="1">
    <citation type="submission" date="2019-02" db="EMBL/GenBank/DDBJ databases">
        <title>Deep-cultivation of Planctomycetes and their phenomic and genomic characterization uncovers novel biology.</title>
        <authorList>
            <person name="Wiegand S."/>
            <person name="Jogler M."/>
            <person name="Boedeker C."/>
            <person name="Pinto D."/>
            <person name="Vollmers J."/>
            <person name="Rivas-Marin E."/>
            <person name="Kohn T."/>
            <person name="Peeters S.H."/>
            <person name="Heuer A."/>
            <person name="Rast P."/>
            <person name="Oberbeckmann S."/>
            <person name="Bunk B."/>
            <person name="Jeske O."/>
            <person name="Meyerdierks A."/>
            <person name="Storesund J.E."/>
            <person name="Kallscheuer N."/>
            <person name="Luecker S."/>
            <person name="Lage O.M."/>
            <person name="Pohl T."/>
            <person name="Merkel B.J."/>
            <person name="Hornburger P."/>
            <person name="Mueller R.-W."/>
            <person name="Bruemmer F."/>
            <person name="Labrenz M."/>
            <person name="Spormann A.M."/>
            <person name="Op den Camp H."/>
            <person name="Overmann J."/>
            <person name="Amann R."/>
            <person name="Jetten M.S.M."/>
            <person name="Mascher T."/>
            <person name="Medema M.H."/>
            <person name="Devos D.P."/>
            <person name="Kaster A.-K."/>
            <person name="Ovreas L."/>
            <person name="Rohde M."/>
            <person name="Galperin M.Y."/>
            <person name="Jogler C."/>
        </authorList>
    </citation>
    <scope>NUCLEOTIDE SEQUENCE [LARGE SCALE GENOMIC DNA]</scope>
    <source>
        <strain evidence="2 3">Pla133</strain>
    </source>
</reference>
<evidence type="ECO:0000313" key="2">
    <source>
        <dbReference type="EMBL" id="QDU66951.1"/>
    </source>
</evidence>
<feature type="signal peptide" evidence="1">
    <location>
        <begin position="1"/>
        <end position="38"/>
    </location>
</feature>
<dbReference type="Proteomes" id="UP000316921">
    <property type="component" value="Chromosome"/>
</dbReference>
<evidence type="ECO:0008006" key="4">
    <source>
        <dbReference type="Google" id="ProtNLM"/>
    </source>
</evidence>
<accession>A0A518BIY8</accession>
<protein>
    <recommendedName>
        <fullName evidence="4">Lipoprotein</fullName>
    </recommendedName>
</protein>
<proteinExistence type="predicted"/>
<sequence length="452" mass="49138" precursor="true">MLQSNHHRLPSRAASTFALTLGGLGCCISLTACSGASAQEPAQSEELAAMTKLAREIQVEVAVLRGLDFNADVPVEIATLEGFRAYAAERMESVGNQTQREAQELGAKMLGLIPTEMDYWGETLEILGGQVGGYYDPERDTFSIMAGVTGALAQSVLSHELVHALDDQHFDLGGAMESRAEDTDRLTAYHAVVEGSAMVVQTVWTMQHIGDFSAADIAEMSDVTPQELFETAPYIWMPVLFSYLRGQCFLQRTESLLAAQTRKFDPADLDRAFREPPTSTEQILHPAKYWDPEQRDEPAVVRVTAPEGSVWQPVHSEVLGEFGLRLVAAAPDSIEVPDAANPMSFLSIEFTSDESDGWEGDCAQLFERDGASLLVLATVWETEIDRDEFAEAMDARRDALLTAAQALGRHRGTTLASVAAQPVGELEFQLVIGIGVGSPDLVGTGFEVVIER</sequence>
<evidence type="ECO:0000256" key="1">
    <source>
        <dbReference type="SAM" id="SignalP"/>
    </source>
</evidence>
<dbReference type="AlphaFoldDB" id="A0A518BIY8"/>